<protein>
    <submittedName>
        <fullName evidence="5">DNA-binding LacI/PurR family transcriptional regulator</fullName>
    </submittedName>
</protein>
<evidence type="ECO:0000256" key="3">
    <source>
        <dbReference type="ARBA" id="ARBA00023163"/>
    </source>
</evidence>
<keyword evidence="1" id="KW-0805">Transcription regulation</keyword>
<dbReference type="SUPFAM" id="SSF47413">
    <property type="entry name" value="lambda repressor-like DNA-binding domains"/>
    <property type="match status" value="1"/>
</dbReference>
<dbReference type="InterPro" id="IPR046335">
    <property type="entry name" value="LacI/GalR-like_sensor"/>
</dbReference>
<dbReference type="Proteomes" id="UP000581447">
    <property type="component" value="Unassembled WGS sequence"/>
</dbReference>
<dbReference type="PANTHER" id="PTHR30146:SF120">
    <property type="entry name" value="ALANINE RACEMASE"/>
    <property type="match status" value="1"/>
</dbReference>
<dbReference type="InterPro" id="IPR000843">
    <property type="entry name" value="HTH_LacI"/>
</dbReference>
<comment type="caution">
    <text evidence="5">The sequence shown here is derived from an EMBL/GenBank/DDBJ whole genome shotgun (WGS) entry which is preliminary data.</text>
</comment>
<dbReference type="Gene3D" id="3.40.50.2300">
    <property type="match status" value="2"/>
</dbReference>
<organism evidence="5 6">
    <name type="scientific">Sphingorhabdus rigui</name>
    <dbReference type="NCBI Taxonomy" id="1282858"/>
    <lineage>
        <taxon>Bacteria</taxon>
        <taxon>Pseudomonadati</taxon>
        <taxon>Pseudomonadota</taxon>
        <taxon>Alphaproteobacteria</taxon>
        <taxon>Sphingomonadales</taxon>
        <taxon>Sphingomonadaceae</taxon>
        <taxon>Sphingorhabdus</taxon>
    </lineage>
</organism>
<dbReference type="RefSeq" id="WP_246337016.1">
    <property type="nucleotide sequence ID" value="NZ_BAABBG010000001.1"/>
</dbReference>
<dbReference type="PROSITE" id="PS50932">
    <property type="entry name" value="HTH_LACI_2"/>
    <property type="match status" value="1"/>
</dbReference>
<evidence type="ECO:0000313" key="6">
    <source>
        <dbReference type="Proteomes" id="UP000581447"/>
    </source>
</evidence>
<keyword evidence="6" id="KW-1185">Reference proteome</keyword>
<name>A0A840AV20_9SPHN</name>
<dbReference type="SUPFAM" id="SSF53822">
    <property type="entry name" value="Periplasmic binding protein-like I"/>
    <property type="match status" value="1"/>
</dbReference>
<dbReference type="InterPro" id="IPR028082">
    <property type="entry name" value="Peripla_BP_I"/>
</dbReference>
<keyword evidence="2 5" id="KW-0238">DNA-binding</keyword>
<dbReference type="CDD" id="cd01392">
    <property type="entry name" value="HTH_LacI"/>
    <property type="match status" value="1"/>
</dbReference>
<feature type="domain" description="HTH lacI-type" evidence="4">
    <location>
        <begin position="10"/>
        <end position="64"/>
    </location>
</feature>
<proteinExistence type="predicted"/>
<reference evidence="5 6" key="1">
    <citation type="submission" date="2020-08" db="EMBL/GenBank/DDBJ databases">
        <title>Genomic Encyclopedia of Type Strains, Phase IV (KMG-IV): sequencing the most valuable type-strain genomes for metagenomic binning, comparative biology and taxonomic classification.</title>
        <authorList>
            <person name="Goeker M."/>
        </authorList>
    </citation>
    <scope>NUCLEOTIDE SEQUENCE [LARGE SCALE GENOMIC DNA]</scope>
    <source>
        <strain evidence="5 6">DSM 29050</strain>
    </source>
</reference>
<dbReference type="SMART" id="SM00354">
    <property type="entry name" value="HTH_LACI"/>
    <property type="match status" value="1"/>
</dbReference>
<dbReference type="Gene3D" id="1.10.260.40">
    <property type="entry name" value="lambda repressor-like DNA-binding domains"/>
    <property type="match status" value="1"/>
</dbReference>
<dbReference type="AlphaFoldDB" id="A0A840AV20"/>
<evidence type="ECO:0000313" key="5">
    <source>
        <dbReference type="EMBL" id="MBB3942169.1"/>
    </source>
</evidence>
<gene>
    <name evidence="5" type="ORF">GGR91_000391</name>
</gene>
<accession>A0A840AV20</accession>
<dbReference type="Pfam" id="PF00356">
    <property type="entry name" value="LacI"/>
    <property type="match status" value="1"/>
</dbReference>
<sequence>MKRMANQGRMTMSGLAKLSGVDISTVSRALNDSPLVNGKTKDHILKLAHETGYAINARARNLRKQSSQTLGIVIPVYPGSQQNLSDPFFLEMIAAVSQAAAKFDYDLIINLPNSPSEIAERRLLLSGKADGLIVIGQAGRIERLRSLGDAADRVVVWGGMIEAADYTLVGSDNFEGGRLVGEHLKNIGRHRVVFLGDIDLPEVELRYNGLMSVWKGDGADASVMHVRSSFDGHEAYRQMLALCEGAESFDAVFAASDVLAIAAIHALQSKGLRVPEDVAVVGYDNIGQAAMISPGLTTIDQNIKLGGEILVNTLVDKIAGNPVRATLTPTKLVIRGSTVGG</sequence>
<dbReference type="InterPro" id="IPR010982">
    <property type="entry name" value="Lambda_DNA-bd_dom_sf"/>
</dbReference>
<dbReference type="PANTHER" id="PTHR30146">
    <property type="entry name" value="LACI-RELATED TRANSCRIPTIONAL REPRESSOR"/>
    <property type="match status" value="1"/>
</dbReference>
<evidence type="ECO:0000259" key="4">
    <source>
        <dbReference type="PROSITE" id="PS50932"/>
    </source>
</evidence>
<keyword evidence="3" id="KW-0804">Transcription</keyword>
<evidence type="ECO:0000256" key="1">
    <source>
        <dbReference type="ARBA" id="ARBA00023015"/>
    </source>
</evidence>
<dbReference type="GO" id="GO:0003700">
    <property type="term" value="F:DNA-binding transcription factor activity"/>
    <property type="evidence" value="ECO:0007669"/>
    <property type="project" value="TreeGrafter"/>
</dbReference>
<evidence type="ECO:0000256" key="2">
    <source>
        <dbReference type="ARBA" id="ARBA00023125"/>
    </source>
</evidence>
<dbReference type="EMBL" id="JACIEA010000001">
    <property type="protein sequence ID" value="MBB3942169.1"/>
    <property type="molecule type" value="Genomic_DNA"/>
</dbReference>
<dbReference type="Pfam" id="PF13377">
    <property type="entry name" value="Peripla_BP_3"/>
    <property type="match status" value="1"/>
</dbReference>
<dbReference type="GO" id="GO:0000976">
    <property type="term" value="F:transcription cis-regulatory region binding"/>
    <property type="evidence" value="ECO:0007669"/>
    <property type="project" value="TreeGrafter"/>
</dbReference>